<dbReference type="AlphaFoldDB" id="A0AAD7BD80"/>
<sequence>MQILHSGVALSALFDSADSFPQPKCHPDTRLAMLDGLFDWASGIDGIDSGRRSRALSELYGWLPVPRYTRLDASRPILWLRGPFGAGKSAILQTLCAQLRDAGLLGGSFFFRRGHPTCGDASVLFATLAYQIALNDPQMKGPVERSVEYDPSVMVRSMAAQVESLILAPFRELQSSSCPATPRVLVIDGLDECDGPLEQEEVLHSIRRILREFPSPPLKIIIASRAEPDLQDTFHQLSAEGLCETLNIDQSFGDVRNYLRHEFERIYQSATHRRSMAGVPLPWPAPSVLRSLVDKSSGYFIYPTTVIKLVDDKDARPVEQLQAILNPALDHDFHSSSPIEALDKLYIQILGRVPLKARARLLDILSVVTAGFALRPRHIEQLLDLPSGEVHLILRHLHSVLELDDDDTRPVVVNNASFTEFLQDEKRSQMFCIGGLQRRMDLARAVYRVFECIEGAGRDDVAWKLVDVWHIYCANLHVVPSAI</sequence>
<accession>A0AAD7BD80</accession>
<dbReference type="PANTHER" id="PTHR10039">
    <property type="entry name" value="AMELOGENIN"/>
    <property type="match status" value="1"/>
</dbReference>
<keyword evidence="1" id="KW-0677">Repeat</keyword>
<dbReference type="SUPFAM" id="SSF52540">
    <property type="entry name" value="P-loop containing nucleoside triphosphate hydrolases"/>
    <property type="match status" value="1"/>
</dbReference>
<dbReference type="InterPro" id="IPR027417">
    <property type="entry name" value="P-loop_NTPase"/>
</dbReference>
<dbReference type="Proteomes" id="UP001221142">
    <property type="component" value="Unassembled WGS sequence"/>
</dbReference>
<protein>
    <recommendedName>
        <fullName evidence="2">Nephrocystin 3-like N-terminal domain-containing protein</fullName>
    </recommendedName>
</protein>
<dbReference type="Pfam" id="PF24883">
    <property type="entry name" value="NPHP3_N"/>
    <property type="match status" value="1"/>
</dbReference>
<organism evidence="3 4">
    <name type="scientific">Roridomyces roridus</name>
    <dbReference type="NCBI Taxonomy" id="1738132"/>
    <lineage>
        <taxon>Eukaryota</taxon>
        <taxon>Fungi</taxon>
        <taxon>Dikarya</taxon>
        <taxon>Basidiomycota</taxon>
        <taxon>Agaricomycotina</taxon>
        <taxon>Agaricomycetes</taxon>
        <taxon>Agaricomycetidae</taxon>
        <taxon>Agaricales</taxon>
        <taxon>Marasmiineae</taxon>
        <taxon>Mycenaceae</taxon>
        <taxon>Roridomyces</taxon>
    </lineage>
</organism>
<proteinExistence type="predicted"/>
<dbReference type="Gene3D" id="3.40.50.300">
    <property type="entry name" value="P-loop containing nucleotide triphosphate hydrolases"/>
    <property type="match status" value="1"/>
</dbReference>
<keyword evidence="4" id="KW-1185">Reference proteome</keyword>
<dbReference type="InterPro" id="IPR056884">
    <property type="entry name" value="NPHP3-like_N"/>
</dbReference>
<reference evidence="3" key="1">
    <citation type="submission" date="2023-03" db="EMBL/GenBank/DDBJ databases">
        <title>Massive genome expansion in bonnet fungi (Mycena s.s.) driven by repeated elements and novel gene families across ecological guilds.</title>
        <authorList>
            <consortium name="Lawrence Berkeley National Laboratory"/>
            <person name="Harder C.B."/>
            <person name="Miyauchi S."/>
            <person name="Viragh M."/>
            <person name="Kuo A."/>
            <person name="Thoen E."/>
            <person name="Andreopoulos B."/>
            <person name="Lu D."/>
            <person name="Skrede I."/>
            <person name="Drula E."/>
            <person name="Henrissat B."/>
            <person name="Morin E."/>
            <person name="Kohler A."/>
            <person name="Barry K."/>
            <person name="LaButti K."/>
            <person name="Morin E."/>
            <person name="Salamov A."/>
            <person name="Lipzen A."/>
            <person name="Mereny Z."/>
            <person name="Hegedus B."/>
            <person name="Baldrian P."/>
            <person name="Stursova M."/>
            <person name="Weitz H."/>
            <person name="Taylor A."/>
            <person name="Grigoriev I.V."/>
            <person name="Nagy L.G."/>
            <person name="Martin F."/>
            <person name="Kauserud H."/>
        </authorList>
    </citation>
    <scope>NUCLEOTIDE SEQUENCE</scope>
    <source>
        <strain evidence="3">9284</strain>
    </source>
</reference>
<dbReference type="EMBL" id="JARKIF010000020">
    <property type="protein sequence ID" value="KAJ7617830.1"/>
    <property type="molecule type" value="Genomic_DNA"/>
</dbReference>
<evidence type="ECO:0000313" key="4">
    <source>
        <dbReference type="Proteomes" id="UP001221142"/>
    </source>
</evidence>
<comment type="caution">
    <text evidence="3">The sequence shown here is derived from an EMBL/GenBank/DDBJ whole genome shotgun (WGS) entry which is preliminary data.</text>
</comment>
<gene>
    <name evidence="3" type="ORF">FB45DRAFT_215256</name>
</gene>
<evidence type="ECO:0000259" key="2">
    <source>
        <dbReference type="Pfam" id="PF24883"/>
    </source>
</evidence>
<name>A0AAD7BD80_9AGAR</name>
<evidence type="ECO:0000313" key="3">
    <source>
        <dbReference type="EMBL" id="KAJ7617830.1"/>
    </source>
</evidence>
<feature type="domain" description="Nephrocystin 3-like N-terminal" evidence="2">
    <location>
        <begin position="73"/>
        <end position="225"/>
    </location>
</feature>
<evidence type="ECO:0000256" key="1">
    <source>
        <dbReference type="ARBA" id="ARBA00022737"/>
    </source>
</evidence>
<dbReference type="PANTHER" id="PTHR10039:SF17">
    <property type="entry name" value="FUNGAL STAND N-TERMINAL GOODBYE DOMAIN-CONTAINING PROTEIN-RELATED"/>
    <property type="match status" value="1"/>
</dbReference>